<reference evidence="1 2" key="1">
    <citation type="submission" date="2023-02" db="EMBL/GenBank/DDBJ databases">
        <title>LHISI_Scaffold_Assembly.</title>
        <authorList>
            <person name="Stuart O.P."/>
            <person name="Cleave R."/>
            <person name="Magrath M.J.L."/>
            <person name="Mikheyev A.S."/>
        </authorList>
    </citation>
    <scope>NUCLEOTIDE SEQUENCE [LARGE SCALE GENOMIC DNA]</scope>
    <source>
        <strain evidence="1">Daus_M_001</strain>
        <tissue evidence="1">Leg muscle</tissue>
    </source>
</reference>
<protein>
    <submittedName>
        <fullName evidence="1">Uncharacterized protein</fullName>
    </submittedName>
</protein>
<evidence type="ECO:0000313" key="1">
    <source>
        <dbReference type="EMBL" id="KAJ8885503.1"/>
    </source>
</evidence>
<evidence type="ECO:0000313" key="2">
    <source>
        <dbReference type="Proteomes" id="UP001159363"/>
    </source>
</evidence>
<name>A0ABQ9HNL1_9NEOP</name>
<sequence length="208" mass="23553">MAKAMAVVRKKMLGYLKESKEFQVPRSSLSCLAISKESNVKNAASSKLGRKPLFAPVMEHELVKYFVEMEAMVFGLTCKYVCALEFQPAVRTNTTHPFWKDNKPGKDRFYGFMKSNNGKLSIRKLTCTSFSLAREFNREDLCAFSDLRGKNSLGRTSIHRACLQRGRSLFVGRAKVNSSCDSSLLREGEIVTHFLCPYTVTIQDKVRD</sequence>
<dbReference type="Proteomes" id="UP001159363">
    <property type="component" value="Chromosome X"/>
</dbReference>
<accession>A0ABQ9HNL1</accession>
<organism evidence="1 2">
    <name type="scientific">Dryococelus australis</name>
    <dbReference type="NCBI Taxonomy" id="614101"/>
    <lineage>
        <taxon>Eukaryota</taxon>
        <taxon>Metazoa</taxon>
        <taxon>Ecdysozoa</taxon>
        <taxon>Arthropoda</taxon>
        <taxon>Hexapoda</taxon>
        <taxon>Insecta</taxon>
        <taxon>Pterygota</taxon>
        <taxon>Neoptera</taxon>
        <taxon>Polyneoptera</taxon>
        <taxon>Phasmatodea</taxon>
        <taxon>Verophasmatodea</taxon>
        <taxon>Anareolatae</taxon>
        <taxon>Phasmatidae</taxon>
        <taxon>Eurycanthinae</taxon>
        <taxon>Dryococelus</taxon>
    </lineage>
</organism>
<comment type="caution">
    <text evidence="1">The sequence shown here is derived from an EMBL/GenBank/DDBJ whole genome shotgun (WGS) entry which is preliminary data.</text>
</comment>
<proteinExistence type="predicted"/>
<dbReference type="EMBL" id="JARBHB010000004">
    <property type="protein sequence ID" value="KAJ8885503.1"/>
    <property type="molecule type" value="Genomic_DNA"/>
</dbReference>
<gene>
    <name evidence="1" type="ORF">PR048_011701</name>
</gene>
<keyword evidence="2" id="KW-1185">Reference proteome</keyword>